<evidence type="ECO:0000313" key="2">
    <source>
        <dbReference type="EMBL" id="HIZ14494.1"/>
    </source>
</evidence>
<evidence type="ECO:0000256" key="1">
    <source>
        <dbReference type="SAM" id="MobiDB-lite"/>
    </source>
</evidence>
<dbReference type="EMBL" id="DXCC01000004">
    <property type="protein sequence ID" value="HIZ14494.1"/>
    <property type="molecule type" value="Genomic_DNA"/>
</dbReference>
<dbReference type="Proteomes" id="UP000824014">
    <property type="component" value="Unassembled WGS sequence"/>
</dbReference>
<dbReference type="AlphaFoldDB" id="A0A9D2DCS5"/>
<proteinExistence type="predicted"/>
<reference evidence="2" key="2">
    <citation type="submission" date="2021-04" db="EMBL/GenBank/DDBJ databases">
        <authorList>
            <person name="Gilroy R."/>
        </authorList>
    </citation>
    <scope>NUCLEOTIDE SEQUENCE</scope>
    <source>
        <strain evidence="2">ChiHjej11B10-19426</strain>
    </source>
</reference>
<feature type="region of interest" description="Disordered" evidence="1">
    <location>
        <begin position="1"/>
        <end position="20"/>
    </location>
</feature>
<sequence length="211" mass="23742">MGQDRKHGRPASEAMPADGVAGEVSDAGEAFREAMLSGNLSRESVQRWGERIVLEKLWEEALQMAREGEPKVAFRAAWALEYAWKLWPEGVVTRFGRLLEVLLASSNVSVQRIFSKMAYELLRRQAVSLADGEAEALVACCFDRLLDLATPSGVAVWQIRLLDLLAARIDWVGEQLEAIVRQLSEAPDCTPAIASCTRRYLRRRRRSGVWW</sequence>
<name>A0A9D2DCS5_9BACT</name>
<protein>
    <submittedName>
        <fullName evidence="2">Uncharacterized protein</fullName>
    </submittedName>
</protein>
<organism evidence="2 3">
    <name type="scientific">Candidatus Tidjanibacter faecipullorum</name>
    <dbReference type="NCBI Taxonomy" id="2838766"/>
    <lineage>
        <taxon>Bacteria</taxon>
        <taxon>Pseudomonadati</taxon>
        <taxon>Bacteroidota</taxon>
        <taxon>Bacteroidia</taxon>
        <taxon>Bacteroidales</taxon>
        <taxon>Rikenellaceae</taxon>
        <taxon>Tidjanibacter</taxon>
    </lineage>
</organism>
<reference evidence="2" key="1">
    <citation type="journal article" date="2021" name="PeerJ">
        <title>Extensive microbial diversity within the chicken gut microbiome revealed by metagenomics and culture.</title>
        <authorList>
            <person name="Gilroy R."/>
            <person name="Ravi A."/>
            <person name="Getino M."/>
            <person name="Pursley I."/>
            <person name="Horton D.L."/>
            <person name="Alikhan N.F."/>
            <person name="Baker D."/>
            <person name="Gharbi K."/>
            <person name="Hall N."/>
            <person name="Watson M."/>
            <person name="Adriaenssens E.M."/>
            <person name="Foster-Nyarko E."/>
            <person name="Jarju S."/>
            <person name="Secka A."/>
            <person name="Antonio M."/>
            <person name="Oren A."/>
            <person name="Chaudhuri R.R."/>
            <person name="La Ragione R."/>
            <person name="Hildebrand F."/>
            <person name="Pallen M.J."/>
        </authorList>
    </citation>
    <scope>NUCLEOTIDE SEQUENCE</scope>
    <source>
        <strain evidence="2">ChiHjej11B10-19426</strain>
    </source>
</reference>
<comment type="caution">
    <text evidence="2">The sequence shown here is derived from an EMBL/GenBank/DDBJ whole genome shotgun (WGS) entry which is preliminary data.</text>
</comment>
<evidence type="ECO:0000313" key="3">
    <source>
        <dbReference type="Proteomes" id="UP000824014"/>
    </source>
</evidence>
<accession>A0A9D2DCS5</accession>
<gene>
    <name evidence="2" type="ORF">H9816_01065</name>
</gene>